<gene>
    <name evidence="2" type="primary">Necator_chrX.g23856</name>
    <name evidence="2" type="ORF">RB195_023691</name>
</gene>
<dbReference type="PROSITE" id="PS50878">
    <property type="entry name" value="RT_POL"/>
    <property type="match status" value="1"/>
</dbReference>
<dbReference type="Proteomes" id="UP001303046">
    <property type="component" value="Unassembled WGS sequence"/>
</dbReference>
<feature type="domain" description="Reverse transcriptase" evidence="1">
    <location>
        <begin position="1"/>
        <end position="139"/>
    </location>
</feature>
<reference evidence="2 3" key="1">
    <citation type="submission" date="2023-08" db="EMBL/GenBank/DDBJ databases">
        <title>A Necator americanus chromosomal reference genome.</title>
        <authorList>
            <person name="Ilik V."/>
            <person name="Petrzelkova K.J."/>
            <person name="Pardy F."/>
            <person name="Fuh T."/>
            <person name="Niatou-Singa F.S."/>
            <person name="Gouil Q."/>
            <person name="Baker L."/>
            <person name="Ritchie M.E."/>
            <person name="Jex A.R."/>
            <person name="Gazzola D."/>
            <person name="Li H."/>
            <person name="Toshio Fujiwara R."/>
            <person name="Zhan B."/>
            <person name="Aroian R.V."/>
            <person name="Pafco B."/>
            <person name="Schwarz E.M."/>
        </authorList>
    </citation>
    <scope>NUCLEOTIDE SEQUENCE [LARGE SCALE GENOMIC DNA]</scope>
    <source>
        <strain evidence="2 3">Aroian</strain>
        <tissue evidence="2">Whole animal</tissue>
    </source>
</reference>
<evidence type="ECO:0000313" key="2">
    <source>
        <dbReference type="EMBL" id="KAK6763077.1"/>
    </source>
</evidence>
<accession>A0ABR1EK76</accession>
<keyword evidence="3" id="KW-1185">Reference proteome</keyword>
<dbReference type="Pfam" id="PF00078">
    <property type="entry name" value="RVT_1"/>
    <property type="match status" value="1"/>
</dbReference>
<dbReference type="PANTHER" id="PTHR47027">
    <property type="entry name" value="REVERSE TRANSCRIPTASE DOMAIN-CONTAINING PROTEIN"/>
    <property type="match status" value="1"/>
</dbReference>
<proteinExistence type="predicted"/>
<dbReference type="InterPro" id="IPR000477">
    <property type="entry name" value="RT_dom"/>
</dbReference>
<comment type="caution">
    <text evidence="2">The sequence shown here is derived from an EMBL/GenBank/DDBJ whole genome shotgun (WGS) entry which is preliminary data.</text>
</comment>
<dbReference type="EMBL" id="JAVFWL010000006">
    <property type="protein sequence ID" value="KAK6763077.1"/>
    <property type="molecule type" value="Genomic_DNA"/>
</dbReference>
<protein>
    <recommendedName>
        <fullName evidence="1">Reverse transcriptase domain-containing protein</fullName>
    </recommendedName>
</protein>
<organism evidence="2 3">
    <name type="scientific">Necator americanus</name>
    <name type="common">Human hookworm</name>
    <dbReference type="NCBI Taxonomy" id="51031"/>
    <lineage>
        <taxon>Eukaryota</taxon>
        <taxon>Metazoa</taxon>
        <taxon>Ecdysozoa</taxon>
        <taxon>Nematoda</taxon>
        <taxon>Chromadorea</taxon>
        <taxon>Rhabditida</taxon>
        <taxon>Rhabditina</taxon>
        <taxon>Rhabditomorpha</taxon>
        <taxon>Strongyloidea</taxon>
        <taxon>Ancylostomatidae</taxon>
        <taxon>Bunostominae</taxon>
        <taxon>Necator</taxon>
    </lineage>
</organism>
<dbReference type="PANTHER" id="PTHR47027:SF20">
    <property type="entry name" value="REVERSE TRANSCRIPTASE-LIKE PROTEIN WITH RNA-DIRECTED DNA POLYMERASE DOMAIN"/>
    <property type="match status" value="1"/>
</dbReference>
<evidence type="ECO:0000259" key="1">
    <source>
        <dbReference type="PROSITE" id="PS50878"/>
    </source>
</evidence>
<name>A0ABR1EK76_NECAM</name>
<sequence>MQLTFLDFEAAFDSPYRGRLFNALSAGEVRRRFVRLLDEINQRTTAAVRTPPGCTTPFEMVTEVRQGAVATPFLFNFAIDNIMPRTVDHCPADIILAPSERSLTDLEYAGDVVMFAETSTKLQHVVNFVSKLAVAYGLR</sequence>
<evidence type="ECO:0000313" key="3">
    <source>
        <dbReference type="Proteomes" id="UP001303046"/>
    </source>
</evidence>